<dbReference type="Gene3D" id="3.10.450.50">
    <property type="match status" value="1"/>
</dbReference>
<proteinExistence type="predicted"/>
<name>A0A090CYZ8_9BACT</name>
<evidence type="ECO:0000313" key="2">
    <source>
        <dbReference type="EMBL" id="CDR34047.1"/>
    </source>
</evidence>
<reference evidence="2" key="2">
    <citation type="submission" date="2014-09" db="EMBL/GenBank/DDBJ databases">
        <title>Criblamydia sequanensis harbors a mega-plasmid encoding arsenite resistance.</title>
        <authorList>
            <person name="Bertelli C."/>
            <person name="Goesmann A."/>
            <person name="Greub G."/>
        </authorList>
    </citation>
    <scope>NUCLEOTIDE SEQUENCE [LARGE SCALE GENOMIC DNA]</scope>
    <source>
        <strain evidence="2">CRIB-18</strain>
    </source>
</reference>
<sequence>MEKKVGRNDPCPCGSGKKYKQCCLKLGPKPKFKAVLLSGKKEAPKQMPDLLERTFGQAIEQLKTQEKPEPISSHKIKEENTK</sequence>
<dbReference type="AlphaFoldDB" id="A0A090CYZ8"/>
<reference evidence="2" key="1">
    <citation type="submission" date="2013-12" db="EMBL/GenBank/DDBJ databases">
        <authorList>
            <person name="Linke B."/>
        </authorList>
    </citation>
    <scope>NUCLEOTIDE SEQUENCE [LARGE SCALE GENOMIC DNA]</scope>
    <source>
        <strain evidence="2">CRIB-18</strain>
    </source>
</reference>
<dbReference type="STRING" id="1437425.CSEC_1226"/>
<dbReference type="SUPFAM" id="SSF103642">
    <property type="entry name" value="Sec-C motif"/>
    <property type="match status" value="1"/>
</dbReference>
<dbReference type="Proteomes" id="UP000031552">
    <property type="component" value="Unassembled WGS sequence"/>
</dbReference>
<dbReference type="eggNOG" id="COG3012">
    <property type="taxonomic scope" value="Bacteria"/>
</dbReference>
<keyword evidence="3" id="KW-1185">Reference proteome</keyword>
<dbReference type="EMBL" id="CCEJ010000005">
    <property type="protein sequence ID" value="CDR34047.1"/>
    <property type="molecule type" value="Genomic_DNA"/>
</dbReference>
<dbReference type="OrthoDB" id="5431394at2"/>
<feature type="region of interest" description="Disordered" evidence="1">
    <location>
        <begin position="63"/>
        <end position="82"/>
    </location>
</feature>
<dbReference type="Pfam" id="PF02810">
    <property type="entry name" value="SEC-C"/>
    <property type="match status" value="1"/>
</dbReference>
<comment type="caution">
    <text evidence="2">The sequence shown here is derived from an EMBL/GenBank/DDBJ whole genome shotgun (WGS) entry which is preliminary data.</text>
</comment>
<organism evidence="2 3">
    <name type="scientific">Candidatus Criblamydia sequanensis CRIB-18</name>
    <dbReference type="NCBI Taxonomy" id="1437425"/>
    <lineage>
        <taxon>Bacteria</taxon>
        <taxon>Pseudomonadati</taxon>
        <taxon>Chlamydiota</taxon>
        <taxon>Chlamydiia</taxon>
        <taxon>Parachlamydiales</taxon>
        <taxon>Candidatus Criblamydiaceae</taxon>
        <taxon>Candidatus Criblamydia</taxon>
    </lineage>
</organism>
<evidence type="ECO:0000256" key="1">
    <source>
        <dbReference type="SAM" id="MobiDB-lite"/>
    </source>
</evidence>
<dbReference type="InterPro" id="IPR004027">
    <property type="entry name" value="SEC_C_motif"/>
</dbReference>
<evidence type="ECO:0000313" key="3">
    <source>
        <dbReference type="Proteomes" id="UP000031552"/>
    </source>
</evidence>
<accession>A0A090CYZ8</accession>
<protein>
    <submittedName>
        <fullName evidence="2">Uncharacterized protein</fullName>
    </submittedName>
</protein>
<gene>
    <name evidence="2" type="ORF">CSEC_1226</name>
</gene>